<organism evidence="1 2">
    <name type="scientific">Zymobacter palmae</name>
    <dbReference type="NCBI Taxonomy" id="33074"/>
    <lineage>
        <taxon>Bacteria</taxon>
        <taxon>Pseudomonadati</taxon>
        <taxon>Pseudomonadota</taxon>
        <taxon>Gammaproteobacteria</taxon>
        <taxon>Oceanospirillales</taxon>
        <taxon>Halomonadaceae</taxon>
        <taxon>Zymobacter group</taxon>
        <taxon>Zymobacter</taxon>
    </lineage>
</organism>
<dbReference type="GO" id="GO:0016740">
    <property type="term" value="F:transferase activity"/>
    <property type="evidence" value="ECO:0007669"/>
    <property type="project" value="UniProtKB-KW"/>
</dbReference>
<sequence>MYAGHIQPSRIPSGFMRLLRREQIERVLIDHLKRLAATACNAGQRVFRNADGQTGFFCEQTIDITQQCAAAGQHQTAFSDIGRQFGRRLLQGALHSHYNCSQRFLQRIKNLVRIQREATRYTFSQVATTHVNLAQLGPWIGTADLFLDAFGSGFTDQAAIMTTHIGSDGFVETVTAHTHGFRIDDTGQRNDRDFGRTTTDIHHHRPLRFFDLQAGTDSSSHRFFNQEHFTRTSAFSGFLDRTPFHLSGHAGHADQHTRAGLDEGTFMYLTNEMLQHLFGNGEVSNDAVLHRPNRRDVTGCTPQHAFGIQTDGCNGLHIAGLTDGHYGGLVENDISTANINQGIGRAQVDR</sequence>
<evidence type="ECO:0000313" key="1">
    <source>
        <dbReference type="EMBL" id="BBG30883.1"/>
    </source>
</evidence>
<reference evidence="1 2" key="1">
    <citation type="submission" date="2018-09" db="EMBL/GenBank/DDBJ databases">
        <title>Zymobacter palmae IAM14233 (=T109) whole genome analysis.</title>
        <authorList>
            <person name="Yanase H."/>
        </authorList>
    </citation>
    <scope>NUCLEOTIDE SEQUENCE [LARGE SCALE GENOMIC DNA]</scope>
    <source>
        <strain evidence="1 2">IAM14233</strain>
    </source>
</reference>
<keyword evidence="2" id="KW-1185">Reference proteome</keyword>
<dbReference type="AlphaFoldDB" id="A0A348HGY1"/>
<protein>
    <submittedName>
        <fullName evidence="1">Homoserine acetyltransferase</fullName>
    </submittedName>
</protein>
<keyword evidence="1" id="KW-0808">Transferase</keyword>
<dbReference type="EMBL" id="AP018933">
    <property type="protein sequence ID" value="BBG30883.1"/>
    <property type="molecule type" value="Genomic_DNA"/>
</dbReference>
<accession>A0A348HGY1</accession>
<evidence type="ECO:0000313" key="2">
    <source>
        <dbReference type="Proteomes" id="UP000267342"/>
    </source>
</evidence>
<gene>
    <name evidence="1" type="ORF">ZBT109_2146</name>
</gene>
<dbReference type="KEGG" id="zpl:ZBT109_2146"/>
<name>A0A348HGY1_9GAMM</name>
<proteinExistence type="predicted"/>
<dbReference type="Proteomes" id="UP000267342">
    <property type="component" value="Chromosome"/>
</dbReference>